<evidence type="ECO:0000259" key="1">
    <source>
        <dbReference type="Pfam" id="PF13649"/>
    </source>
</evidence>
<reference evidence="2" key="1">
    <citation type="submission" date="2018-06" db="EMBL/GenBank/DDBJ databases">
        <authorList>
            <person name="Zhirakovskaya E."/>
        </authorList>
    </citation>
    <scope>NUCLEOTIDE SEQUENCE</scope>
</reference>
<dbReference type="AlphaFoldDB" id="A0A3B0S602"/>
<dbReference type="SUPFAM" id="SSF53335">
    <property type="entry name" value="S-adenosyl-L-methionine-dependent methyltransferases"/>
    <property type="match status" value="1"/>
</dbReference>
<feature type="domain" description="Methyltransferase" evidence="1">
    <location>
        <begin position="44"/>
        <end position="135"/>
    </location>
</feature>
<accession>A0A3B0S602</accession>
<dbReference type="Pfam" id="PF13649">
    <property type="entry name" value="Methyltransf_25"/>
    <property type="match status" value="1"/>
</dbReference>
<organism evidence="2">
    <name type="scientific">hydrothermal vent metagenome</name>
    <dbReference type="NCBI Taxonomy" id="652676"/>
    <lineage>
        <taxon>unclassified sequences</taxon>
        <taxon>metagenomes</taxon>
        <taxon>ecological metagenomes</taxon>
    </lineage>
</organism>
<dbReference type="InterPro" id="IPR041698">
    <property type="entry name" value="Methyltransf_25"/>
</dbReference>
<dbReference type="InterPro" id="IPR029063">
    <property type="entry name" value="SAM-dependent_MTases_sf"/>
</dbReference>
<name>A0A3B0S602_9ZZZZ</name>
<dbReference type="CDD" id="cd02440">
    <property type="entry name" value="AdoMet_MTases"/>
    <property type="match status" value="1"/>
</dbReference>
<sequence>MKHEFEDHSWVAFIEATATRGPYEFFHSAMEFVDGNRGAGRQAIDLGCGGGADTRNLLARGWRVLAVDAEAQARVSLLEHTAGAYLDRLEIAIGRFDEVELPEADLVYAQFSLPFAGDHLGASIRNAMAAIVTGGAFVGQFIAAEDDWATDPNVAVVDEAWIEHTFEPFATLEIDERKHHGAGGPDGTTKHWHYFHVRAHR</sequence>
<proteinExistence type="predicted"/>
<evidence type="ECO:0000313" key="2">
    <source>
        <dbReference type="EMBL" id="VAW01785.1"/>
    </source>
</evidence>
<dbReference type="Gene3D" id="3.40.50.150">
    <property type="entry name" value="Vaccinia Virus protein VP39"/>
    <property type="match status" value="1"/>
</dbReference>
<dbReference type="EMBL" id="UOEI01000309">
    <property type="protein sequence ID" value="VAW01785.1"/>
    <property type="molecule type" value="Genomic_DNA"/>
</dbReference>
<protein>
    <recommendedName>
        <fullName evidence="1">Methyltransferase domain-containing protein</fullName>
    </recommendedName>
</protein>
<gene>
    <name evidence="2" type="ORF">MNBD_ACTINO01-2316</name>
</gene>